<evidence type="ECO:0000256" key="1">
    <source>
        <dbReference type="ARBA" id="ARBA00022741"/>
    </source>
</evidence>
<accession>A0A5C5BFT9</accession>
<dbReference type="InterPro" id="IPR003833">
    <property type="entry name" value="CT_C_D"/>
</dbReference>
<evidence type="ECO:0000256" key="3">
    <source>
        <dbReference type="ARBA" id="ARBA00022840"/>
    </source>
</evidence>
<protein>
    <submittedName>
        <fullName evidence="7">5-oxoprolinase/urea amidolyase family protein</fullName>
    </submittedName>
</protein>
<dbReference type="GO" id="GO:0016787">
    <property type="term" value="F:hydrolase activity"/>
    <property type="evidence" value="ECO:0007669"/>
    <property type="project" value="UniProtKB-KW"/>
</dbReference>
<dbReference type="SMART" id="SM00797">
    <property type="entry name" value="AHS2"/>
    <property type="match status" value="1"/>
</dbReference>
<sequence>MTAATGPTGQGDPGGPTAPPGPSAPAGDATPAGAGACGGVIARTEGTGRPRVRPYGEAALLVDVPTAAHARALGALARELPDVEDVVPAASSLLVRVALPEATALVAARLAALGTPAPESGTPGRHVEIPVTYDGEDLPALAAHLGLSVGEVVARHSAPRYTAAFAGFAPGFVYLEGVPVELVVPRRSEPRKRVPRGAVALAAGYTAVYPRESPGGWHLLGRTEVTLFDPTRAEPALVRPGDTVSFVPDAVPRSAAALPVDSADGSAGSSSGGAVAHRGAPPATKSGPVAVCPDPTRGRSTAGGRSTAVEVLAPGPLTIVTDLGRAGRADVGVAPSGAFDVDAHRTANALVGNDEGAATLEVLLGPLVLRADGAVVLAVVGPAVPVRVNGLAVESGRAIVVPAGTRLEVGPASAGLRCWVAVAGGWDVPPVVGSRARDTLAGLGPEPLAAGTVLTVGRAHRAHRHVGCDSRTAARGTARTGAGADAGVGAGVGADAGAGAHRSADAGAVPKSGTSVRPAGDSRAGAPEPTRRTPDAAAPPGRVAELPVLPPPRPELLAPGAWDAMLDSAYIVSHEANRVAVRLDGPAVATRAPADLPSQGLVAGAVQVPPSGRPVVFGPDHPLTGGYPVAAVLTSAGLARLAQLRPGAAVRFVTAPAGDNPAGDSPAWGS</sequence>
<evidence type="ECO:0000259" key="5">
    <source>
        <dbReference type="SMART" id="SM00796"/>
    </source>
</evidence>
<dbReference type="GO" id="GO:0005524">
    <property type="term" value="F:ATP binding"/>
    <property type="evidence" value="ECO:0007669"/>
    <property type="project" value="UniProtKB-KW"/>
</dbReference>
<dbReference type="SUPFAM" id="SSF50891">
    <property type="entry name" value="Cyclophilin-like"/>
    <property type="match status" value="2"/>
</dbReference>
<dbReference type="Gene3D" id="3.30.1360.40">
    <property type="match status" value="1"/>
</dbReference>
<feature type="domain" description="Carboxyltransferase" evidence="6">
    <location>
        <begin position="330"/>
        <end position="668"/>
    </location>
</feature>
<feature type="compositionally biased region" description="Low complexity" evidence="4">
    <location>
        <begin position="473"/>
        <end position="483"/>
    </location>
</feature>
<feature type="compositionally biased region" description="Gly residues" evidence="4">
    <location>
        <begin position="484"/>
        <end position="496"/>
    </location>
</feature>
<evidence type="ECO:0000259" key="6">
    <source>
        <dbReference type="SMART" id="SM00797"/>
    </source>
</evidence>
<feature type="region of interest" description="Disordered" evidence="4">
    <location>
        <begin position="260"/>
        <end position="304"/>
    </location>
</feature>
<reference evidence="7 8" key="1">
    <citation type="submission" date="2019-06" db="EMBL/GenBank/DDBJ databases">
        <title>Draft genome sequence of Miniimonas arenae KCTC 19750T isolated from sea sand.</title>
        <authorList>
            <person name="Park S.-J."/>
        </authorList>
    </citation>
    <scope>NUCLEOTIDE SEQUENCE [LARGE SCALE GENOMIC DNA]</scope>
    <source>
        <strain evidence="7 8">KCTC 19750</strain>
    </source>
</reference>
<evidence type="ECO:0000313" key="8">
    <source>
        <dbReference type="Proteomes" id="UP000313849"/>
    </source>
</evidence>
<feature type="compositionally biased region" description="Low complexity" evidence="4">
    <location>
        <begin position="535"/>
        <end position="547"/>
    </location>
</feature>
<dbReference type="Pfam" id="PF02626">
    <property type="entry name" value="CT_A_B"/>
    <property type="match status" value="2"/>
</dbReference>
<evidence type="ECO:0000256" key="4">
    <source>
        <dbReference type="SAM" id="MobiDB-lite"/>
    </source>
</evidence>
<evidence type="ECO:0000313" key="7">
    <source>
        <dbReference type="EMBL" id="TNU76189.1"/>
    </source>
</evidence>
<feature type="region of interest" description="Disordered" evidence="4">
    <location>
        <begin position="1"/>
        <end position="51"/>
    </location>
</feature>
<keyword evidence="2" id="KW-0378">Hydrolase</keyword>
<gene>
    <name evidence="7" type="ORF">FH969_04455</name>
</gene>
<dbReference type="SUPFAM" id="SSF160467">
    <property type="entry name" value="PH0987 N-terminal domain-like"/>
    <property type="match status" value="1"/>
</dbReference>
<dbReference type="OrthoDB" id="9768696at2"/>
<dbReference type="PANTHER" id="PTHR43309:SF3">
    <property type="entry name" value="5-OXOPROLINASE SUBUNIT C"/>
    <property type="match status" value="1"/>
</dbReference>
<dbReference type="AlphaFoldDB" id="A0A5C5BFT9"/>
<feature type="domain" description="Carboxyltransferase" evidence="5">
    <location>
        <begin position="50"/>
        <end position="238"/>
    </location>
</feature>
<dbReference type="GO" id="GO:0016829">
    <property type="term" value="F:lyase activity"/>
    <property type="evidence" value="ECO:0007669"/>
    <property type="project" value="UniProtKB-KW"/>
</dbReference>
<feature type="compositionally biased region" description="Low complexity" evidence="4">
    <location>
        <begin position="24"/>
        <end position="34"/>
    </location>
</feature>
<dbReference type="PANTHER" id="PTHR43309">
    <property type="entry name" value="5-OXOPROLINASE SUBUNIT C"/>
    <property type="match status" value="1"/>
</dbReference>
<proteinExistence type="predicted"/>
<keyword evidence="3" id="KW-0067">ATP-binding</keyword>
<dbReference type="SMART" id="SM00796">
    <property type="entry name" value="AHS1"/>
    <property type="match status" value="1"/>
</dbReference>
<dbReference type="Pfam" id="PF02682">
    <property type="entry name" value="CT_C_D"/>
    <property type="match status" value="1"/>
</dbReference>
<dbReference type="Proteomes" id="UP000313849">
    <property type="component" value="Unassembled WGS sequence"/>
</dbReference>
<dbReference type="InterPro" id="IPR052708">
    <property type="entry name" value="PxpC"/>
</dbReference>
<comment type="caution">
    <text evidence="7">The sequence shown here is derived from an EMBL/GenBank/DDBJ whole genome shotgun (WGS) entry which is preliminary data.</text>
</comment>
<organism evidence="7 8">
    <name type="scientific">Miniimonas arenae</name>
    <dbReference type="NCBI Taxonomy" id="676201"/>
    <lineage>
        <taxon>Bacteria</taxon>
        <taxon>Bacillati</taxon>
        <taxon>Actinomycetota</taxon>
        <taxon>Actinomycetes</taxon>
        <taxon>Micrococcales</taxon>
        <taxon>Beutenbergiaceae</taxon>
        <taxon>Miniimonas</taxon>
    </lineage>
</organism>
<keyword evidence="1" id="KW-0547">Nucleotide-binding</keyword>
<dbReference type="InterPro" id="IPR003778">
    <property type="entry name" value="CT_A_B"/>
</dbReference>
<dbReference type="RefSeq" id="WP_139986274.1">
    <property type="nucleotide sequence ID" value="NZ_VENP01000010.1"/>
</dbReference>
<dbReference type="Gene3D" id="2.40.100.10">
    <property type="entry name" value="Cyclophilin-like"/>
    <property type="match status" value="2"/>
</dbReference>
<dbReference type="EMBL" id="VENP01000010">
    <property type="protein sequence ID" value="TNU76189.1"/>
    <property type="molecule type" value="Genomic_DNA"/>
</dbReference>
<keyword evidence="7" id="KW-0456">Lyase</keyword>
<dbReference type="InterPro" id="IPR029000">
    <property type="entry name" value="Cyclophilin-like_dom_sf"/>
</dbReference>
<feature type="compositionally biased region" description="Low complexity" evidence="4">
    <location>
        <begin position="262"/>
        <end position="280"/>
    </location>
</feature>
<feature type="region of interest" description="Disordered" evidence="4">
    <location>
        <begin position="462"/>
        <end position="551"/>
    </location>
</feature>
<evidence type="ECO:0000256" key="2">
    <source>
        <dbReference type="ARBA" id="ARBA00022801"/>
    </source>
</evidence>
<keyword evidence="8" id="KW-1185">Reference proteome</keyword>
<name>A0A5C5BFT9_9MICO</name>